<evidence type="ECO:0000256" key="3">
    <source>
        <dbReference type="ARBA" id="ARBA00022555"/>
    </source>
</evidence>
<keyword evidence="6 10" id="KW-0949">S-adenosyl-L-methionine</keyword>
<dbReference type="AlphaFoldDB" id="A0AAV8UQV0"/>
<dbReference type="InterPro" id="IPR059073">
    <property type="entry name" value="TRMT11_N"/>
</dbReference>
<keyword evidence="14" id="KW-1185">Reference proteome</keyword>
<evidence type="ECO:0000256" key="7">
    <source>
        <dbReference type="ARBA" id="ARBA00022694"/>
    </source>
</evidence>
<feature type="domain" description="Ribosomal RNA large subunit methyltransferase K/L-like methyltransferase" evidence="11">
    <location>
        <begin position="303"/>
        <end position="422"/>
    </location>
</feature>
<sequence length="562" mass="64176">MRHRVVENKSCVDRGSTPLARRKFLHILISKHSVGFQRIKNTLLMGTDYGTHNQRPSAFPVKDGLFKQRDSARAGTITGRERKRIQRVDLVGVVRFLMMRFLVLFRGTFQGFRHPEFCSLVRLIGGLERADAFQGLQPCWKGEGNEETRQHGDVFQWVELDSLEEARRIASRSVLIRAIFICWGCGRSYQECLDNVLETDPDMEPLLSDGDESFKCVIDGFGRSYSYDDQISKMTFFTPVLSKLKAKVRLKKPAHEIWIMEDVFPSKGHRHIPDRSEQPRQVFLGLKIADGGHHYASSYTLKRRKYIGTTSMDAELSFIMANQAVVKPGSVVMDPFVGTGSIIISAAAFGAEVIGSDIDMNVLRGKEDRDIRSNFSQYNLNFPAGIIRCDLLKSPWRDGSVSGGWLDAILCDPPYGIREGSRSFNEYEVPEELKAGHIPQTKRVRFSDHLVNLLDFAAKNLVVHGRLVFWLPTTPDYSDEDVPTHACMKLVSNCEQVLTMRFRRRLLTFEKFHSLERAELDSELVRLTYGERSTKSAHTNFAATVLRQQHRREETLELPRRK</sequence>
<comment type="similarity">
    <text evidence="10">Belongs to the class I-like SAM-binding methyltransferase superfamily. TRM11 methyltransferase family.</text>
</comment>
<evidence type="ECO:0000256" key="10">
    <source>
        <dbReference type="PROSITE-ProRule" id="PRU00959"/>
    </source>
</evidence>
<dbReference type="SUPFAM" id="SSF53335">
    <property type="entry name" value="S-adenosyl-L-methionine-dependent methyltransferases"/>
    <property type="match status" value="1"/>
</dbReference>
<evidence type="ECO:0000313" key="13">
    <source>
        <dbReference type="EMBL" id="KAJ8904911.1"/>
    </source>
</evidence>
<keyword evidence="8 10" id="KW-0694">RNA-binding</keyword>
<dbReference type="InterPro" id="IPR000241">
    <property type="entry name" value="RlmKL-like_Mtase"/>
</dbReference>
<comment type="subcellular location">
    <subcellularLocation>
        <location evidence="1">Cytoplasm</location>
    </subcellularLocation>
</comment>
<dbReference type="InterPro" id="IPR029063">
    <property type="entry name" value="SAM-dependent_MTases_sf"/>
</dbReference>
<dbReference type="InterPro" id="IPR002052">
    <property type="entry name" value="DNA_methylase_N6_adenine_CS"/>
</dbReference>
<accession>A0AAV8UQV0</accession>
<keyword evidence="5 10" id="KW-0808">Transferase</keyword>
<proteinExistence type="inferred from homology"/>
<dbReference type="Pfam" id="PF01170">
    <property type="entry name" value="UPF0020"/>
    <property type="match status" value="1"/>
</dbReference>
<evidence type="ECO:0000256" key="8">
    <source>
        <dbReference type="ARBA" id="ARBA00022884"/>
    </source>
</evidence>
<evidence type="ECO:0000259" key="11">
    <source>
        <dbReference type="Pfam" id="PF01170"/>
    </source>
</evidence>
<dbReference type="Proteomes" id="UP001157974">
    <property type="component" value="Unassembled WGS sequence"/>
</dbReference>
<keyword evidence="4 10" id="KW-0489">Methyltransferase</keyword>
<dbReference type="Gene3D" id="3.40.50.150">
    <property type="entry name" value="Vaccinia Virus protein VP39"/>
    <property type="match status" value="1"/>
</dbReference>
<dbReference type="EC" id="2.1.1.214" evidence="9"/>
<dbReference type="GO" id="GO:0008033">
    <property type="term" value="P:tRNA processing"/>
    <property type="evidence" value="ECO:0007669"/>
    <property type="project" value="UniProtKB-UniRule"/>
</dbReference>
<evidence type="ECO:0000256" key="2">
    <source>
        <dbReference type="ARBA" id="ARBA00022490"/>
    </source>
</evidence>
<evidence type="ECO:0000256" key="9">
    <source>
        <dbReference type="ARBA" id="ARBA00066937"/>
    </source>
</evidence>
<dbReference type="PROSITE" id="PS51627">
    <property type="entry name" value="SAM_MT_TRM11"/>
    <property type="match status" value="1"/>
</dbReference>
<dbReference type="GO" id="GO:0000049">
    <property type="term" value="F:tRNA binding"/>
    <property type="evidence" value="ECO:0007669"/>
    <property type="project" value="UniProtKB-UniRule"/>
</dbReference>
<reference evidence="13 14" key="1">
    <citation type="journal article" date="2023" name="Nat. Commun.">
        <title>Origin of minicircular mitochondrial genomes in red algae.</title>
        <authorList>
            <person name="Lee Y."/>
            <person name="Cho C.H."/>
            <person name="Lee Y.M."/>
            <person name="Park S.I."/>
            <person name="Yang J.H."/>
            <person name="West J.A."/>
            <person name="Bhattacharya D."/>
            <person name="Yoon H.S."/>
        </authorList>
    </citation>
    <scope>NUCLEOTIDE SEQUENCE [LARGE SCALE GENOMIC DNA]</scope>
    <source>
        <strain evidence="13 14">CCMP1338</strain>
        <tissue evidence="13">Whole cell</tissue>
    </source>
</reference>
<evidence type="ECO:0000256" key="4">
    <source>
        <dbReference type="ARBA" id="ARBA00022603"/>
    </source>
</evidence>
<dbReference type="GO" id="GO:0032259">
    <property type="term" value="P:methylation"/>
    <property type="evidence" value="ECO:0007669"/>
    <property type="project" value="UniProtKB-UniRule"/>
</dbReference>
<dbReference type="PROSITE" id="PS00092">
    <property type="entry name" value="N6_MTASE"/>
    <property type="match status" value="1"/>
</dbReference>
<comment type="caution">
    <text evidence="13">The sequence shown here is derived from an EMBL/GenBank/DDBJ whole genome shotgun (WGS) entry which is preliminary data.</text>
</comment>
<keyword evidence="7 10" id="KW-0819">tRNA processing</keyword>
<feature type="domain" description="tRNA (guanine(10)-N(2))-methyltransferase TRMT11 N-terminal" evidence="12">
    <location>
        <begin position="154"/>
        <end position="291"/>
    </location>
</feature>
<evidence type="ECO:0000256" key="6">
    <source>
        <dbReference type="ARBA" id="ARBA00022691"/>
    </source>
</evidence>
<evidence type="ECO:0000256" key="5">
    <source>
        <dbReference type="ARBA" id="ARBA00022679"/>
    </source>
</evidence>
<dbReference type="GO" id="GO:0160102">
    <property type="term" value="F:tRNA (guanine(10)-N2)-methyltransferase activity"/>
    <property type="evidence" value="ECO:0007669"/>
    <property type="project" value="UniProtKB-EC"/>
</dbReference>
<protein>
    <recommendedName>
        <fullName evidence="9">tRNA (guanine(10)-N(2))-methyltransferase</fullName>
        <ecNumber evidence="9">2.1.1.214</ecNumber>
    </recommendedName>
</protein>
<dbReference type="PANTHER" id="PTHR13370">
    <property type="entry name" value="RNA METHYLASE-RELATED"/>
    <property type="match status" value="1"/>
</dbReference>
<dbReference type="PANTHER" id="PTHR13370:SF3">
    <property type="entry name" value="TRNA (GUANINE(10)-N2)-METHYLTRANSFERASE HOMOLOG"/>
    <property type="match status" value="1"/>
</dbReference>
<dbReference type="GO" id="GO:0005737">
    <property type="term" value="C:cytoplasm"/>
    <property type="evidence" value="ECO:0007669"/>
    <property type="project" value="UniProtKB-SubCell"/>
</dbReference>
<dbReference type="EMBL" id="JAMWBK010000005">
    <property type="protein sequence ID" value="KAJ8904911.1"/>
    <property type="molecule type" value="Genomic_DNA"/>
</dbReference>
<dbReference type="InterPro" id="IPR016691">
    <property type="entry name" value="TRMT11"/>
</dbReference>
<name>A0AAV8UQV0_9RHOD</name>
<keyword evidence="3 10" id="KW-0820">tRNA-binding</keyword>
<evidence type="ECO:0000313" key="14">
    <source>
        <dbReference type="Proteomes" id="UP001157974"/>
    </source>
</evidence>
<dbReference type="Pfam" id="PF25904">
    <property type="entry name" value="Tmrp11_N"/>
    <property type="match status" value="1"/>
</dbReference>
<evidence type="ECO:0000256" key="1">
    <source>
        <dbReference type="ARBA" id="ARBA00004496"/>
    </source>
</evidence>
<keyword evidence="2" id="KW-0963">Cytoplasm</keyword>
<evidence type="ECO:0000259" key="12">
    <source>
        <dbReference type="Pfam" id="PF25904"/>
    </source>
</evidence>
<gene>
    <name evidence="13" type="ORF">NDN08_001425</name>
</gene>
<organism evidence="13 14">
    <name type="scientific">Rhodosorus marinus</name>
    <dbReference type="NCBI Taxonomy" id="101924"/>
    <lineage>
        <taxon>Eukaryota</taxon>
        <taxon>Rhodophyta</taxon>
        <taxon>Stylonematophyceae</taxon>
        <taxon>Stylonematales</taxon>
        <taxon>Stylonemataceae</taxon>
        <taxon>Rhodosorus</taxon>
    </lineage>
</organism>
<dbReference type="GO" id="GO:0043527">
    <property type="term" value="C:tRNA methyltransferase complex"/>
    <property type="evidence" value="ECO:0007669"/>
    <property type="project" value="UniProtKB-ARBA"/>
</dbReference>